<sequence>MPTRKKAQNTSKKAAASKKSGCHDIPEPEIPEPTAFPPARSHSASYHWPLLLQESSSCVALLSWFNEIEDDRSMPWRKPWLNPADFVGREEELETLLAKRAYEVWVSEIMLQQTRVSTVIPYFQKWISKWPTIQDLAKADNDEVLTVWKGLGYYSRATRLQQTAKDMVEKNKSTCPIPSHAEELQKFSGIGPYTAGAISSIAFGEPVPLLDGNVARVLSRQLGLYVDVKDKGPSDLLWKMADRLVKHVSAGEHQSGTEQSAVPGRWNQALMELGSTVCTPRPKCDACPIRKTCRAYAEGDVLSSKRTPTPTSKLVDIEDVCTLCEQLDTEELVVAPEDEDLSTEAPPTKKRKRETKTVNKISQYFTAQRPSPTTDVEAGATSPDTRQSTKRKAADDPESATNKSIGTYCALFPKKVAKKKVAEEDCNVCIIEMRLENGTSKWLIEQRPAKGLLASLWQFPLNTLPPSISSSSSSTRKSSAQTFVSTLEIDQSERAPQHVAEIDTLVHVFSHLKLTMHVQLLSLSQGSAENIESIISGPPKRKWVDTEDMDDQTLSTGMRRCWELLRKKRLIEHSTD</sequence>
<keyword evidence="7 13" id="KW-0227">DNA damage</keyword>
<dbReference type="GO" id="GO:0032357">
    <property type="term" value="F:oxidized purine DNA binding"/>
    <property type="evidence" value="ECO:0007669"/>
    <property type="project" value="TreeGrafter"/>
</dbReference>
<dbReference type="InterPro" id="IPR044298">
    <property type="entry name" value="MIG/MutY"/>
</dbReference>
<comment type="function">
    <text evidence="13">Adenine glycosylase active on G-A mispairs.</text>
</comment>
<dbReference type="Gene3D" id="1.10.340.30">
    <property type="entry name" value="Hypothetical protein, domain 2"/>
    <property type="match status" value="1"/>
</dbReference>
<reference evidence="16" key="1">
    <citation type="journal article" date="2020" name="Stud. Mycol.">
        <title>101 Dothideomycetes genomes: a test case for predicting lifestyles and emergence of pathogens.</title>
        <authorList>
            <person name="Haridas S."/>
            <person name="Albert R."/>
            <person name="Binder M."/>
            <person name="Bloem J."/>
            <person name="Labutti K."/>
            <person name="Salamov A."/>
            <person name="Andreopoulos B."/>
            <person name="Baker S."/>
            <person name="Barry K."/>
            <person name="Bills G."/>
            <person name="Bluhm B."/>
            <person name="Cannon C."/>
            <person name="Castanera R."/>
            <person name="Culley D."/>
            <person name="Daum C."/>
            <person name="Ezra D."/>
            <person name="Gonzalez J."/>
            <person name="Henrissat B."/>
            <person name="Kuo A."/>
            <person name="Liang C."/>
            <person name="Lipzen A."/>
            <person name="Lutzoni F."/>
            <person name="Magnuson J."/>
            <person name="Mondo S."/>
            <person name="Nolan M."/>
            <person name="Ohm R."/>
            <person name="Pangilinan J."/>
            <person name="Park H.-J."/>
            <person name="Ramirez L."/>
            <person name="Alfaro M."/>
            <person name="Sun H."/>
            <person name="Tritt A."/>
            <person name="Yoshinaga Y."/>
            <person name="Zwiers L.-H."/>
            <person name="Turgeon B."/>
            <person name="Goodwin S."/>
            <person name="Spatafora J."/>
            <person name="Crous P."/>
            <person name="Grigoriev I."/>
        </authorList>
    </citation>
    <scope>NUCLEOTIDE SEQUENCE</scope>
    <source>
        <strain evidence="16">CBS 122681</strain>
    </source>
</reference>
<dbReference type="EMBL" id="MU004432">
    <property type="protein sequence ID" value="KAF2651197.1"/>
    <property type="molecule type" value="Genomic_DNA"/>
</dbReference>
<dbReference type="InterPro" id="IPR003265">
    <property type="entry name" value="HhH-GPD_domain"/>
</dbReference>
<dbReference type="GO" id="GO:0046872">
    <property type="term" value="F:metal ion binding"/>
    <property type="evidence" value="ECO:0007669"/>
    <property type="project" value="UniProtKB-UniRule"/>
</dbReference>
<dbReference type="SMART" id="SM00478">
    <property type="entry name" value="ENDO3c"/>
    <property type="match status" value="1"/>
</dbReference>
<evidence type="ECO:0000256" key="5">
    <source>
        <dbReference type="ARBA" id="ARBA00022485"/>
    </source>
</evidence>
<dbReference type="GO" id="GO:0034039">
    <property type="term" value="F:8-oxo-7,8-dihydroguanine DNA N-glycosylase activity"/>
    <property type="evidence" value="ECO:0007669"/>
    <property type="project" value="TreeGrafter"/>
</dbReference>
<dbReference type="Pfam" id="PF14815">
    <property type="entry name" value="NUDIX_4"/>
    <property type="match status" value="1"/>
</dbReference>
<keyword evidence="6" id="KW-0479">Metal-binding</keyword>
<dbReference type="SUPFAM" id="SSF48150">
    <property type="entry name" value="DNA-glycosylase"/>
    <property type="match status" value="1"/>
</dbReference>
<keyword evidence="11" id="KW-0234">DNA repair</keyword>
<dbReference type="InterPro" id="IPR029119">
    <property type="entry name" value="MutY_C"/>
</dbReference>
<evidence type="ECO:0000259" key="15">
    <source>
        <dbReference type="SMART" id="SM00478"/>
    </source>
</evidence>
<feature type="domain" description="HhH-GPD" evidence="15">
    <location>
        <begin position="110"/>
        <end position="276"/>
    </location>
</feature>
<evidence type="ECO:0000256" key="3">
    <source>
        <dbReference type="ARBA" id="ARBA00012045"/>
    </source>
</evidence>
<dbReference type="Gene3D" id="1.10.1670.10">
    <property type="entry name" value="Helix-hairpin-Helix base-excision DNA repair enzymes (C-terminal)"/>
    <property type="match status" value="1"/>
</dbReference>
<dbReference type="PANTHER" id="PTHR42944">
    <property type="entry name" value="ADENINE DNA GLYCOSYLASE"/>
    <property type="match status" value="1"/>
</dbReference>
<evidence type="ECO:0000256" key="12">
    <source>
        <dbReference type="ARBA" id="ARBA00023295"/>
    </source>
</evidence>
<accession>A0A6A6SVV7</accession>
<evidence type="ECO:0000256" key="11">
    <source>
        <dbReference type="ARBA" id="ARBA00023204"/>
    </source>
</evidence>
<feature type="region of interest" description="Disordered" evidence="14">
    <location>
        <begin position="1"/>
        <end position="37"/>
    </location>
</feature>
<dbReference type="InterPro" id="IPR003651">
    <property type="entry name" value="Endonuclease3_FeS-loop_motif"/>
</dbReference>
<keyword evidence="17" id="KW-1185">Reference proteome</keyword>
<evidence type="ECO:0000256" key="9">
    <source>
        <dbReference type="ARBA" id="ARBA00023004"/>
    </source>
</evidence>
<comment type="cofactor">
    <cofactor evidence="13">
        <name>[4Fe-4S] cluster</name>
        <dbReference type="ChEBI" id="CHEBI:49883"/>
    </cofactor>
    <text evidence="13">Binds 1 [4Fe-4S] cluster.</text>
</comment>
<dbReference type="OrthoDB" id="10248838at2759"/>
<dbReference type="AlphaFoldDB" id="A0A6A6SVV7"/>
<dbReference type="SMART" id="SM00525">
    <property type="entry name" value="FES"/>
    <property type="match status" value="1"/>
</dbReference>
<dbReference type="GO" id="GO:0051539">
    <property type="term" value="F:4 iron, 4 sulfur cluster binding"/>
    <property type="evidence" value="ECO:0007669"/>
    <property type="project" value="UniProtKB-UniRule"/>
</dbReference>
<evidence type="ECO:0000256" key="4">
    <source>
        <dbReference type="ARBA" id="ARBA00022023"/>
    </source>
</evidence>
<evidence type="ECO:0000256" key="8">
    <source>
        <dbReference type="ARBA" id="ARBA00022801"/>
    </source>
</evidence>
<evidence type="ECO:0000313" key="17">
    <source>
        <dbReference type="Proteomes" id="UP000799324"/>
    </source>
</evidence>
<organism evidence="16 17">
    <name type="scientific">Lophiostoma macrostomum CBS 122681</name>
    <dbReference type="NCBI Taxonomy" id="1314788"/>
    <lineage>
        <taxon>Eukaryota</taxon>
        <taxon>Fungi</taxon>
        <taxon>Dikarya</taxon>
        <taxon>Ascomycota</taxon>
        <taxon>Pezizomycotina</taxon>
        <taxon>Dothideomycetes</taxon>
        <taxon>Pleosporomycetidae</taxon>
        <taxon>Pleosporales</taxon>
        <taxon>Lophiostomataceae</taxon>
        <taxon>Lophiostoma</taxon>
    </lineage>
</organism>
<dbReference type="GO" id="GO:0006285">
    <property type="term" value="P:base-excision repair, AP site formation"/>
    <property type="evidence" value="ECO:0007669"/>
    <property type="project" value="UniProtKB-ARBA"/>
</dbReference>
<evidence type="ECO:0000256" key="14">
    <source>
        <dbReference type="SAM" id="MobiDB-lite"/>
    </source>
</evidence>
<dbReference type="SUPFAM" id="SSF55811">
    <property type="entry name" value="Nudix"/>
    <property type="match status" value="1"/>
</dbReference>
<keyword evidence="8" id="KW-0378">Hydrolase</keyword>
<gene>
    <name evidence="16" type="ORF">K491DRAFT_707184</name>
</gene>
<dbReference type="Pfam" id="PF00730">
    <property type="entry name" value="HhH-GPD"/>
    <property type="match status" value="1"/>
</dbReference>
<comment type="similarity">
    <text evidence="2 13">Belongs to the Nth/MutY family.</text>
</comment>
<evidence type="ECO:0000256" key="10">
    <source>
        <dbReference type="ARBA" id="ARBA00023014"/>
    </source>
</evidence>
<name>A0A6A6SVV7_9PLEO</name>
<dbReference type="GO" id="GO:0000701">
    <property type="term" value="F:purine-specific mismatch base pair DNA N-glycosylase activity"/>
    <property type="evidence" value="ECO:0007669"/>
    <property type="project" value="UniProtKB-EC"/>
</dbReference>
<keyword evidence="10" id="KW-0411">Iron-sulfur</keyword>
<dbReference type="Proteomes" id="UP000799324">
    <property type="component" value="Unassembled WGS sequence"/>
</dbReference>
<dbReference type="FunFam" id="1.10.340.30:FF:000002">
    <property type="entry name" value="Adenine DNA glycosylase"/>
    <property type="match status" value="1"/>
</dbReference>
<evidence type="ECO:0000256" key="6">
    <source>
        <dbReference type="ARBA" id="ARBA00022723"/>
    </source>
</evidence>
<dbReference type="EC" id="3.2.2.31" evidence="3 13"/>
<evidence type="ECO:0000256" key="2">
    <source>
        <dbReference type="ARBA" id="ARBA00008343"/>
    </source>
</evidence>
<feature type="region of interest" description="Disordered" evidence="14">
    <location>
        <begin position="334"/>
        <end position="401"/>
    </location>
</feature>
<dbReference type="GO" id="GO:0005634">
    <property type="term" value="C:nucleus"/>
    <property type="evidence" value="ECO:0007669"/>
    <property type="project" value="TreeGrafter"/>
</dbReference>
<dbReference type="InterPro" id="IPR015797">
    <property type="entry name" value="NUDIX_hydrolase-like_dom_sf"/>
</dbReference>
<dbReference type="Gene3D" id="3.90.79.10">
    <property type="entry name" value="Nucleoside Triphosphate Pyrophosphohydrolase"/>
    <property type="match status" value="1"/>
</dbReference>
<dbReference type="CDD" id="cd03431">
    <property type="entry name" value="NUDIX_DNA_Glycosylase_C-MutY"/>
    <property type="match status" value="1"/>
</dbReference>
<evidence type="ECO:0000256" key="1">
    <source>
        <dbReference type="ARBA" id="ARBA00000843"/>
    </source>
</evidence>
<evidence type="ECO:0000256" key="7">
    <source>
        <dbReference type="ARBA" id="ARBA00022763"/>
    </source>
</evidence>
<protein>
    <recommendedName>
        <fullName evidence="4 13">Adenine DNA glycosylase</fullName>
        <ecNumber evidence="3 13">3.2.2.31</ecNumber>
    </recommendedName>
</protein>
<feature type="compositionally biased region" description="Polar residues" evidence="14">
    <location>
        <begin position="358"/>
        <end position="374"/>
    </location>
</feature>
<keyword evidence="12 13" id="KW-0326">Glycosidase</keyword>
<dbReference type="InterPro" id="IPR023170">
    <property type="entry name" value="HhH_base_excis_C"/>
</dbReference>
<dbReference type="InterPro" id="IPR011257">
    <property type="entry name" value="DNA_glycosylase"/>
</dbReference>
<dbReference type="GO" id="GO:0035485">
    <property type="term" value="F:adenine/guanine mispair binding"/>
    <property type="evidence" value="ECO:0007669"/>
    <property type="project" value="TreeGrafter"/>
</dbReference>
<keyword evidence="9 13" id="KW-0408">Iron</keyword>
<comment type="catalytic activity">
    <reaction evidence="1 13">
        <text>Hydrolyzes free adenine bases from 7,8-dihydro-8-oxoguanine:adenine mismatched double-stranded DNA, leaving an apurinic site.</text>
        <dbReference type="EC" id="3.2.2.31"/>
    </reaction>
</comment>
<evidence type="ECO:0000256" key="13">
    <source>
        <dbReference type="RuleBase" id="RU365096"/>
    </source>
</evidence>
<dbReference type="PANTHER" id="PTHR42944:SF1">
    <property type="entry name" value="ADENINE DNA GLYCOSYLASE"/>
    <property type="match status" value="1"/>
</dbReference>
<proteinExistence type="inferred from homology"/>
<evidence type="ECO:0000313" key="16">
    <source>
        <dbReference type="EMBL" id="KAF2651197.1"/>
    </source>
</evidence>
<keyword evidence="5" id="KW-0004">4Fe-4S</keyword>
<dbReference type="GO" id="GO:0006298">
    <property type="term" value="P:mismatch repair"/>
    <property type="evidence" value="ECO:0007669"/>
    <property type="project" value="TreeGrafter"/>
</dbReference>
<dbReference type="CDD" id="cd00056">
    <property type="entry name" value="ENDO3c"/>
    <property type="match status" value="1"/>
</dbReference>